<accession>A0A1H7ZV80</accession>
<evidence type="ECO:0000256" key="2">
    <source>
        <dbReference type="ARBA" id="ARBA00009772"/>
    </source>
</evidence>
<dbReference type="InterPro" id="IPR002010">
    <property type="entry name" value="T3SS_IM_R"/>
</dbReference>
<keyword evidence="12" id="KW-1185">Reference proteome</keyword>
<dbReference type="PANTHER" id="PTHR30065">
    <property type="entry name" value="FLAGELLAR BIOSYNTHETIC PROTEIN FLIR"/>
    <property type="match status" value="1"/>
</dbReference>
<keyword evidence="11" id="KW-0966">Cell projection</keyword>
<keyword evidence="7 10" id="KW-0472">Membrane</keyword>
<organism evidence="11 12">
    <name type="scientific">Hydrogenoanaerobacterium saccharovorans</name>
    <dbReference type="NCBI Taxonomy" id="474960"/>
    <lineage>
        <taxon>Bacteria</taxon>
        <taxon>Bacillati</taxon>
        <taxon>Bacillota</taxon>
        <taxon>Clostridia</taxon>
        <taxon>Eubacteriales</taxon>
        <taxon>Oscillospiraceae</taxon>
        <taxon>Hydrogenoanaerobacterium</taxon>
    </lineage>
</organism>
<name>A0A1H7ZV80_9FIRM</name>
<evidence type="ECO:0000256" key="7">
    <source>
        <dbReference type="ARBA" id="ARBA00023136"/>
    </source>
</evidence>
<dbReference type="EMBL" id="FOCG01000001">
    <property type="protein sequence ID" value="SEM61488.1"/>
    <property type="molecule type" value="Genomic_DNA"/>
</dbReference>
<feature type="transmembrane region" description="Helical" evidence="10">
    <location>
        <begin position="6"/>
        <end position="29"/>
    </location>
</feature>
<dbReference type="GO" id="GO:0044780">
    <property type="term" value="P:bacterial-type flagellum assembly"/>
    <property type="evidence" value="ECO:0007669"/>
    <property type="project" value="UniProtKB-UniRule"/>
</dbReference>
<keyword evidence="11" id="KW-0282">Flagellum</keyword>
<evidence type="ECO:0000256" key="6">
    <source>
        <dbReference type="ARBA" id="ARBA00022989"/>
    </source>
</evidence>
<dbReference type="GO" id="GO:0006605">
    <property type="term" value="P:protein targeting"/>
    <property type="evidence" value="ECO:0007669"/>
    <property type="project" value="UniProtKB-UniRule"/>
</dbReference>
<proteinExistence type="inferred from homology"/>
<reference evidence="11 12" key="1">
    <citation type="submission" date="2016-10" db="EMBL/GenBank/DDBJ databases">
        <authorList>
            <person name="de Groot N.N."/>
        </authorList>
    </citation>
    <scope>NUCLEOTIDE SEQUENCE [LARGE SCALE GENOMIC DNA]</scope>
    <source>
        <strain evidence="11 12">CGMCC 1.5070</strain>
    </source>
</reference>
<evidence type="ECO:0000256" key="3">
    <source>
        <dbReference type="ARBA" id="ARBA00021717"/>
    </source>
</evidence>
<dbReference type="OrthoDB" id="9807748at2"/>
<feature type="transmembrane region" description="Helical" evidence="10">
    <location>
        <begin position="210"/>
        <end position="230"/>
    </location>
</feature>
<dbReference type="PANTHER" id="PTHR30065:SF1">
    <property type="entry name" value="SURFACE PRESENTATION OF ANTIGENS PROTEIN SPAR"/>
    <property type="match status" value="1"/>
</dbReference>
<gene>
    <name evidence="11" type="ORF">SAMN05216180_0871</name>
</gene>
<dbReference type="NCBIfam" id="TIGR01400">
    <property type="entry name" value="fliR"/>
    <property type="match status" value="1"/>
</dbReference>
<dbReference type="STRING" id="474960.SAMN05216180_0871"/>
<sequence>MWNELFAYLDVFMLVFVRMSGMILFNPLFNRRSVPAQIRMGLILALTILITPTVDGAPIAAMRELEMILAMFKELFLGFVCGFVFQIFYYMLFFAGDFMDMQFGLSMSKVFDPSSNIQMSVSGNLMNLLFMFYIFATDSHLILIKIFATSYQIVPVGAEGLTTAVGEQIINLFIAIFVLGLKLALPFVVAEFTLEVAMGILMRIIPQIHIFVINIQAKLFVGIILLFLFAHPVGSFMDKYVLLMLENMQRILFASVA</sequence>
<dbReference type="PRINTS" id="PR00953">
    <property type="entry name" value="TYPE3IMRPROT"/>
</dbReference>
<evidence type="ECO:0000256" key="8">
    <source>
        <dbReference type="ARBA" id="ARBA00023143"/>
    </source>
</evidence>
<keyword evidence="5 10" id="KW-0812">Transmembrane</keyword>
<evidence type="ECO:0000313" key="12">
    <source>
        <dbReference type="Proteomes" id="UP000199158"/>
    </source>
</evidence>
<feature type="transmembrane region" description="Helical" evidence="10">
    <location>
        <begin position="168"/>
        <end position="189"/>
    </location>
</feature>
<dbReference type="InterPro" id="IPR006303">
    <property type="entry name" value="FliR"/>
</dbReference>
<protein>
    <recommendedName>
        <fullName evidence="3 9">Flagellar biosynthetic protein FliR</fullName>
    </recommendedName>
</protein>
<keyword evidence="8 10" id="KW-0975">Bacterial flagellum</keyword>
<dbReference type="Pfam" id="PF01311">
    <property type="entry name" value="Bac_export_1"/>
    <property type="match status" value="1"/>
</dbReference>
<dbReference type="AlphaFoldDB" id="A0A1H7ZV80"/>
<evidence type="ECO:0000256" key="1">
    <source>
        <dbReference type="ARBA" id="ARBA00002578"/>
    </source>
</evidence>
<feature type="transmembrane region" description="Helical" evidence="10">
    <location>
        <begin position="75"/>
        <end position="99"/>
    </location>
</feature>
<keyword evidence="11" id="KW-0969">Cilium</keyword>
<keyword evidence="4 10" id="KW-1003">Cell membrane</keyword>
<comment type="function">
    <text evidence="1 10">Role in flagellar biosynthesis.</text>
</comment>
<evidence type="ECO:0000256" key="5">
    <source>
        <dbReference type="ARBA" id="ARBA00022692"/>
    </source>
</evidence>
<evidence type="ECO:0000313" key="11">
    <source>
        <dbReference type="EMBL" id="SEM61488.1"/>
    </source>
</evidence>
<comment type="subcellular location">
    <subcellularLocation>
        <location evidence="10">Cell membrane</location>
        <topology evidence="10">Multi-pass membrane protein</topology>
    </subcellularLocation>
    <subcellularLocation>
        <location evidence="10">Bacterial flagellum basal body</location>
    </subcellularLocation>
</comment>
<keyword evidence="6 10" id="KW-1133">Transmembrane helix</keyword>
<comment type="similarity">
    <text evidence="2 10">Belongs to the FliR/MopE/SpaR family.</text>
</comment>
<dbReference type="GO" id="GO:0009425">
    <property type="term" value="C:bacterial-type flagellum basal body"/>
    <property type="evidence" value="ECO:0007669"/>
    <property type="project" value="UniProtKB-SubCell"/>
</dbReference>
<dbReference type="RefSeq" id="WP_092752001.1">
    <property type="nucleotide sequence ID" value="NZ_FOCG01000001.1"/>
</dbReference>
<dbReference type="GO" id="GO:0005886">
    <property type="term" value="C:plasma membrane"/>
    <property type="evidence" value="ECO:0007669"/>
    <property type="project" value="UniProtKB-SubCell"/>
</dbReference>
<feature type="transmembrane region" description="Helical" evidence="10">
    <location>
        <begin position="41"/>
        <end position="63"/>
    </location>
</feature>
<dbReference type="Proteomes" id="UP000199158">
    <property type="component" value="Unassembled WGS sequence"/>
</dbReference>
<evidence type="ECO:0000256" key="4">
    <source>
        <dbReference type="ARBA" id="ARBA00022475"/>
    </source>
</evidence>
<evidence type="ECO:0000256" key="10">
    <source>
        <dbReference type="RuleBase" id="RU362071"/>
    </source>
</evidence>
<evidence type="ECO:0000256" key="9">
    <source>
        <dbReference type="NCBIfam" id="TIGR01400"/>
    </source>
</evidence>